<reference evidence="10 11" key="1">
    <citation type="submission" date="2018-10" db="EMBL/GenBank/DDBJ databases">
        <title>Kocuria sp. M5W7-7, whole genome shotgun sequence.</title>
        <authorList>
            <person name="Tuo L."/>
        </authorList>
    </citation>
    <scope>NUCLEOTIDE SEQUENCE [LARGE SCALE GENOMIC DNA]</scope>
    <source>
        <strain evidence="10 11">M5W7-7</strain>
    </source>
</reference>
<keyword evidence="4 7" id="KW-0799">Topoisomerase</keyword>
<dbReference type="GO" id="GO:0009330">
    <property type="term" value="C:DNA topoisomerase type II (double strand cut, ATP-hydrolyzing) complex"/>
    <property type="evidence" value="ECO:0007669"/>
    <property type="project" value="TreeGrafter"/>
</dbReference>
<dbReference type="SUPFAM" id="SSF56719">
    <property type="entry name" value="Type II DNA topoisomerase"/>
    <property type="match status" value="1"/>
</dbReference>
<evidence type="ECO:0000256" key="6">
    <source>
        <dbReference type="ARBA" id="ARBA00023235"/>
    </source>
</evidence>
<keyword evidence="11" id="KW-1185">Reference proteome</keyword>
<dbReference type="RefSeq" id="WP_123824536.1">
    <property type="nucleotide sequence ID" value="NZ_RKMF01000004.1"/>
</dbReference>
<evidence type="ECO:0000256" key="2">
    <source>
        <dbReference type="ARBA" id="ARBA00008263"/>
    </source>
</evidence>
<dbReference type="FunFam" id="1.10.268.10:FF:000001">
    <property type="entry name" value="DNA gyrase subunit A"/>
    <property type="match status" value="1"/>
</dbReference>
<dbReference type="EMBL" id="RKMF01000004">
    <property type="protein sequence ID" value="ROZ63954.1"/>
    <property type="molecule type" value="Genomic_DNA"/>
</dbReference>
<keyword evidence="6 7" id="KW-0413">Isomerase</keyword>
<dbReference type="InterPro" id="IPR013758">
    <property type="entry name" value="Topo_IIA_A/C_ab"/>
</dbReference>
<comment type="catalytic activity">
    <reaction evidence="1 7">
        <text>ATP-dependent breakage, passage and rejoining of double-stranded DNA.</text>
        <dbReference type="EC" id="5.6.2.2"/>
    </reaction>
</comment>
<dbReference type="GO" id="GO:0034335">
    <property type="term" value="F:DNA negative supercoiling activity"/>
    <property type="evidence" value="ECO:0007669"/>
    <property type="project" value="UniProtKB-ARBA"/>
</dbReference>
<dbReference type="EC" id="5.6.2.2" evidence="3"/>
<comment type="caution">
    <text evidence="10">The sequence shown here is derived from an EMBL/GenBank/DDBJ whole genome shotgun (WGS) entry which is preliminary data.</text>
</comment>
<feature type="region of interest" description="Disordered" evidence="8">
    <location>
        <begin position="836"/>
        <end position="868"/>
    </location>
</feature>
<dbReference type="PANTHER" id="PTHR43493">
    <property type="entry name" value="DNA GYRASE/TOPOISOMERASE SUBUNIT A"/>
    <property type="match status" value="1"/>
</dbReference>
<comment type="similarity">
    <text evidence="2">Belongs to the type II topoisomerase GyrA/ParC subunit family.</text>
</comment>
<evidence type="ECO:0000256" key="1">
    <source>
        <dbReference type="ARBA" id="ARBA00000185"/>
    </source>
</evidence>
<dbReference type="Pfam" id="PF03989">
    <property type="entry name" value="DNA_gyraseA_C"/>
    <property type="match status" value="3"/>
</dbReference>
<proteinExistence type="inferred from homology"/>
<evidence type="ECO:0000313" key="11">
    <source>
        <dbReference type="Proteomes" id="UP000270616"/>
    </source>
</evidence>
<dbReference type="OrthoDB" id="9806486at2"/>
<dbReference type="GO" id="GO:0006265">
    <property type="term" value="P:DNA topological change"/>
    <property type="evidence" value="ECO:0007669"/>
    <property type="project" value="UniProtKB-UniRule"/>
</dbReference>
<dbReference type="Gene3D" id="1.10.268.10">
    <property type="entry name" value="Topoisomerase, domain 3"/>
    <property type="match status" value="1"/>
</dbReference>
<evidence type="ECO:0000259" key="9">
    <source>
        <dbReference type="PROSITE" id="PS52040"/>
    </source>
</evidence>
<dbReference type="InterPro" id="IPR050220">
    <property type="entry name" value="Type_II_DNA_Topoisomerases"/>
</dbReference>
<dbReference type="GO" id="GO:0005737">
    <property type="term" value="C:cytoplasm"/>
    <property type="evidence" value="ECO:0007669"/>
    <property type="project" value="TreeGrafter"/>
</dbReference>
<gene>
    <name evidence="10" type="ORF">EDL96_04000</name>
</gene>
<feature type="domain" description="Topo IIA-type catalytic" evidence="9">
    <location>
        <begin position="49"/>
        <end position="515"/>
    </location>
</feature>
<dbReference type="InterPro" id="IPR002205">
    <property type="entry name" value="Topo_IIA_dom_A"/>
</dbReference>
<dbReference type="GO" id="GO:0003677">
    <property type="term" value="F:DNA binding"/>
    <property type="evidence" value="ECO:0007669"/>
    <property type="project" value="UniProtKB-UniRule"/>
</dbReference>
<feature type="compositionally biased region" description="Low complexity" evidence="8">
    <location>
        <begin position="841"/>
        <end position="852"/>
    </location>
</feature>
<dbReference type="SUPFAM" id="SSF101904">
    <property type="entry name" value="GyrA/ParC C-terminal domain-like"/>
    <property type="match status" value="1"/>
</dbReference>
<dbReference type="Gene3D" id="2.120.10.90">
    <property type="entry name" value="DNA gyrase/topoisomerase IV, subunit A, C-terminal"/>
    <property type="match status" value="1"/>
</dbReference>
<accession>A0A3N4A5G4</accession>
<dbReference type="Gene3D" id="3.30.1360.40">
    <property type="match status" value="1"/>
</dbReference>
<dbReference type="Gene3D" id="3.90.199.10">
    <property type="entry name" value="Topoisomerase II, domain 5"/>
    <property type="match status" value="1"/>
</dbReference>
<dbReference type="PANTHER" id="PTHR43493:SF5">
    <property type="entry name" value="DNA GYRASE SUBUNIT A, CHLOROPLASTIC_MITOCHONDRIAL"/>
    <property type="match status" value="1"/>
</dbReference>
<dbReference type="InterPro" id="IPR035516">
    <property type="entry name" value="Gyrase/topoIV_suA_C"/>
</dbReference>
<evidence type="ECO:0000256" key="4">
    <source>
        <dbReference type="ARBA" id="ARBA00023029"/>
    </source>
</evidence>
<organism evidence="10 11">
    <name type="scientific">Kocuria soli</name>
    <dbReference type="NCBI Taxonomy" id="2485125"/>
    <lineage>
        <taxon>Bacteria</taxon>
        <taxon>Bacillati</taxon>
        <taxon>Actinomycetota</taxon>
        <taxon>Actinomycetes</taxon>
        <taxon>Micrococcales</taxon>
        <taxon>Micrococcaceae</taxon>
        <taxon>Kocuria</taxon>
    </lineage>
</organism>
<feature type="active site" description="O-(5'-phospho-DNA)-tyrosine intermediate" evidence="7">
    <location>
        <position position="136"/>
    </location>
</feature>
<dbReference type="PROSITE" id="PS52040">
    <property type="entry name" value="TOPO_IIA"/>
    <property type="match status" value="1"/>
</dbReference>
<keyword evidence="5 7" id="KW-0238">DNA-binding</keyword>
<evidence type="ECO:0000256" key="5">
    <source>
        <dbReference type="ARBA" id="ARBA00023125"/>
    </source>
</evidence>
<protein>
    <recommendedName>
        <fullName evidence="3">DNA topoisomerase (ATP-hydrolyzing)</fullName>
        <ecNumber evidence="3">5.6.2.2</ecNumber>
    </recommendedName>
</protein>
<dbReference type="InterPro" id="IPR006691">
    <property type="entry name" value="GyrA/parC_rep"/>
</dbReference>
<evidence type="ECO:0000256" key="3">
    <source>
        <dbReference type="ARBA" id="ARBA00012895"/>
    </source>
</evidence>
<dbReference type="CDD" id="cd00187">
    <property type="entry name" value="TOP4c"/>
    <property type="match status" value="1"/>
</dbReference>
<sequence>MARRRSGSRSSRDELPADFQENVVDVDVTSEMETSFLEYSYSVIYSRALPDARDGLKPVQRRILYMMDEMGLRPDRGHVKSARVVGEVMGKLHPHSDSAIYDAMVRLAQSFAMRAPLVDGHGNFGSLDDGPAASRYTEARLAPAALALTADLGEDVVDFIPNYDNQFTQPSVLPSAFPNLLVNGASGIAVGMATNMAPHNLREVVAAARHLIANPEATLKDLMKFVPGPDLPTGGRIVGLDGIRDAYETGRGSFKTRATVSVEQVSARKQGIVVTELPYMVGPEKIIEKIKSAVQAKKLAGISDVVDLTDRANGLRLVIELKNGFNPQAVLAQLYKHTPLEESFGINNVALVEGQPRTLGLVDLLRVYVEHRLTVVRRRTLFRLGKRQDRLHLVEGLLIAILDIDEVIQIIRSSNETAEARERLMQIFDLTQAQADHILELRLRQLTKFSRIELEAERDDLQREIAELEAILGSDAKLRDVVSDELAEVAEKHGDDRRTKLLKSEDLPEVTAAPGAKKSAGPTLEITDDPCWVFLSASGQLARTTNRVPLAEPGRRLKHDALRSQVATTARGEIGAVTSAGRMIRIPVLDVPVLTDYDGVPKLSEGVAAKEFFTLERGETLVGLAPLNAVIALGTKHGVVKRLNPDYPLNRDDWEVITLKGQGKSRDAVIGLGVAGDDSELVFITREAKLLHFPAGSVRPQGRTAGGVAGVKLAEGDEAVFFGPVLTADPEAVVVTVAKADEVLPGMTEHSVKITPLSEYPAKGRATGGVRCQRFLRGESTLSLAWAGHGPAKASTVGGVARSLPSEHGRRDGSGIPLEQAMDVIGPAWTDTASAQNDTTVAPVPGDVAAAAESAEGPRGATLPGLED</sequence>
<feature type="region of interest" description="Disordered" evidence="8">
    <location>
        <begin position="795"/>
        <end position="816"/>
    </location>
</feature>
<dbReference type="Pfam" id="PF00521">
    <property type="entry name" value="DNA_topoisoIV"/>
    <property type="match status" value="1"/>
</dbReference>
<name>A0A3N4A5G4_9MICC</name>
<dbReference type="FunFam" id="3.30.1360.40:FF:000002">
    <property type="entry name" value="DNA gyrase subunit A"/>
    <property type="match status" value="1"/>
</dbReference>
<evidence type="ECO:0000256" key="8">
    <source>
        <dbReference type="SAM" id="MobiDB-lite"/>
    </source>
</evidence>
<dbReference type="GO" id="GO:0005524">
    <property type="term" value="F:ATP binding"/>
    <property type="evidence" value="ECO:0007669"/>
    <property type="project" value="InterPro"/>
</dbReference>
<dbReference type="InterPro" id="IPR013757">
    <property type="entry name" value="Topo_IIA_A_a_sf"/>
</dbReference>
<dbReference type="AlphaFoldDB" id="A0A3N4A5G4"/>
<dbReference type="NCBIfam" id="NF004044">
    <property type="entry name" value="PRK05561.1"/>
    <property type="match status" value="1"/>
</dbReference>
<dbReference type="Proteomes" id="UP000270616">
    <property type="component" value="Unassembled WGS sequence"/>
</dbReference>
<dbReference type="InterPro" id="IPR013760">
    <property type="entry name" value="Topo_IIA-like_dom_sf"/>
</dbReference>
<evidence type="ECO:0000256" key="7">
    <source>
        <dbReference type="PROSITE-ProRule" id="PRU01384"/>
    </source>
</evidence>
<dbReference type="SMART" id="SM00434">
    <property type="entry name" value="TOP4c"/>
    <property type="match status" value="1"/>
</dbReference>
<evidence type="ECO:0000313" key="10">
    <source>
        <dbReference type="EMBL" id="ROZ63954.1"/>
    </source>
</evidence>